<sequence>MALTPEASIGDGAQFFRTGDLLRAFHAAFRNSAVNSKNQIVKERTQAIVLKVLTSFKSNEIEQAVKTLDRNGIDLLMKYIYKGFEKPTENSSAILLQWHEKRLWRHGGVSSTGGDASYCGTERVKASYNIHGPGQNCPAAGNVLSLGAGSGGGSSVFRITWLQLVMSELPRIRPETGTRGHPLRLKERRFKHNNTRILYCKSSVTMELSAV</sequence>
<dbReference type="EMBL" id="CAUEEQ010074374">
    <property type="protein sequence ID" value="CAJ0966398.1"/>
    <property type="molecule type" value="Genomic_DNA"/>
</dbReference>
<name>A0ABN9MI06_9NEOB</name>
<proteinExistence type="inferred from homology"/>
<dbReference type="Proteomes" id="UP001176940">
    <property type="component" value="Unassembled WGS sequence"/>
</dbReference>
<dbReference type="InterPro" id="IPR036743">
    <property type="entry name" value="ARPC5_sf"/>
</dbReference>
<evidence type="ECO:0000313" key="6">
    <source>
        <dbReference type="EMBL" id="CAJ0966398.1"/>
    </source>
</evidence>
<evidence type="ECO:0000256" key="1">
    <source>
        <dbReference type="ARBA" id="ARBA00004245"/>
    </source>
</evidence>
<evidence type="ECO:0000313" key="7">
    <source>
        <dbReference type="Proteomes" id="UP001176940"/>
    </source>
</evidence>
<organism evidence="6 7">
    <name type="scientific">Ranitomeya imitator</name>
    <name type="common">mimic poison frog</name>
    <dbReference type="NCBI Taxonomy" id="111125"/>
    <lineage>
        <taxon>Eukaryota</taxon>
        <taxon>Metazoa</taxon>
        <taxon>Chordata</taxon>
        <taxon>Craniata</taxon>
        <taxon>Vertebrata</taxon>
        <taxon>Euteleostomi</taxon>
        <taxon>Amphibia</taxon>
        <taxon>Batrachia</taxon>
        <taxon>Anura</taxon>
        <taxon>Neobatrachia</taxon>
        <taxon>Hyloidea</taxon>
        <taxon>Dendrobatidae</taxon>
        <taxon>Dendrobatinae</taxon>
        <taxon>Ranitomeya</taxon>
    </lineage>
</organism>
<reference evidence="6" key="1">
    <citation type="submission" date="2023-07" db="EMBL/GenBank/DDBJ databases">
        <authorList>
            <person name="Stuckert A."/>
        </authorList>
    </citation>
    <scope>NUCLEOTIDE SEQUENCE</scope>
</reference>
<comment type="function">
    <text evidence="5">Functions as component of the Arp2/3 complex which is involved in regulation of actin polymerization and together with an activating nucleation-promoting factor (NPF) mediates the formation of branched actin networks. Arp2/3 complex plays a critical role in the control of cell morphogenesis via the modulation of cell polarity development.</text>
</comment>
<accession>A0ABN9MI06</accession>
<keyword evidence="4 5" id="KW-0206">Cytoskeleton</keyword>
<comment type="subcellular location">
    <subcellularLocation>
        <location evidence="1">Cytoplasm</location>
        <location evidence="1">Cytoskeleton</location>
    </subcellularLocation>
</comment>
<dbReference type="Gene3D" id="1.25.40.190">
    <property type="entry name" value="Actin-related protein 2/3 complex subunit 5"/>
    <property type="match status" value="1"/>
</dbReference>
<comment type="caution">
    <text evidence="6">The sequence shown here is derived from an EMBL/GenBank/DDBJ whole genome shotgun (WGS) entry which is preliminary data.</text>
</comment>
<evidence type="ECO:0000256" key="3">
    <source>
        <dbReference type="ARBA" id="ARBA00022490"/>
    </source>
</evidence>
<dbReference type="PANTHER" id="PTHR12644">
    <property type="entry name" value="ARP2/3 COMPLEX 16 KD SUBUNIT P16-ARC"/>
    <property type="match status" value="1"/>
</dbReference>
<dbReference type="Pfam" id="PF04699">
    <property type="entry name" value="P16-Arc"/>
    <property type="match status" value="1"/>
</dbReference>
<dbReference type="InterPro" id="IPR006789">
    <property type="entry name" value="ARPC5"/>
</dbReference>
<protein>
    <recommendedName>
        <fullName evidence="5">Actin-related protein 2/3 complex subunit 5</fullName>
    </recommendedName>
</protein>
<gene>
    <name evidence="6" type="ORF">RIMI_LOCUS21275087</name>
</gene>
<evidence type="ECO:0000256" key="5">
    <source>
        <dbReference type="RuleBase" id="RU004301"/>
    </source>
</evidence>
<dbReference type="SUPFAM" id="SSF69103">
    <property type="entry name" value="Arp2/3 complex 16 kDa subunit ARPC5"/>
    <property type="match status" value="1"/>
</dbReference>
<evidence type="ECO:0000256" key="2">
    <source>
        <dbReference type="ARBA" id="ARBA00006084"/>
    </source>
</evidence>
<keyword evidence="3" id="KW-0963">Cytoplasm</keyword>
<keyword evidence="7" id="KW-1185">Reference proteome</keyword>
<evidence type="ECO:0000256" key="4">
    <source>
        <dbReference type="ARBA" id="ARBA00023212"/>
    </source>
</evidence>
<comment type="similarity">
    <text evidence="2 5">Belongs to the ARPC5 family.</text>
</comment>